<name>A0A9X2PXD4_9BACT</name>
<evidence type="ECO:0008006" key="3">
    <source>
        <dbReference type="Google" id="ProtNLM"/>
    </source>
</evidence>
<protein>
    <recommendedName>
        <fullName evidence="3">Sulfotransferase family protein</fullName>
    </recommendedName>
</protein>
<dbReference type="PANTHER" id="PTHR36978:SF4">
    <property type="entry name" value="P-LOOP CONTAINING NUCLEOSIDE TRIPHOSPHATE HYDROLASE PROTEIN"/>
    <property type="match status" value="1"/>
</dbReference>
<sequence>MVDLKKDSHIQVKDRKVFGIGMNKTGTTTLKVCLEQLGYTVCSPELELLRCVDRGELGPIFEFAENYDGFQDWPWPLVYKEMDRRYENSKFVLTRRKNSDVWFRSLKKHSIKKGPTEYRKIAYGYEMPARKKPHHVNVYEEHNEGVRAYFAGREEDFLEVCWEEGDGWEEICGFLGHDVPEVVFPHRKKSLSRAHLILKYMKRSVGNVMDRIL</sequence>
<dbReference type="InterPro" id="IPR040632">
    <property type="entry name" value="Sulfotransfer_4"/>
</dbReference>
<dbReference type="SUPFAM" id="SSF52540">
    <property type="entry name" value="P-loop containing nucleoside triphosphate hydrolases"/>
    <property type="match status" value="1"/>
</dbReference>
<dbReference type="RefSeq" id="WP_259080723.1">
    <property type="nucleotide sequence ID" value="NZ_JANUAU010000008.1"/>
</dbReference>
<organism evidence="1 2">
    <name type="scientific">Salinibacter ruber</name>
    <dbReference type="NCBI Taxonomy" id="146919"/>
    <lineage>
        <taxon>Bacteria</taxon>
        <taxon>Pseudomonadati</taxon>
        <taxon>Rhodothermota</taxon>
        <taxon>Rhodothermia</taxon>
        <taxon>Rhodothermales</taxon>
        <taxon>Salinibacteraceae</taxon>
        <taxon>Salinibacter</taxon>
    </lineage>
</organism>
<dbReference type="Proteomes" id="UP001155027">
    <property type="component" value="Unassembled WGS sequence"/>
</dbReference>
<reference evidence="1" key="1">
    <citation type="submission" date="2022-08" db="EMBL/GenBank/DDBJ databases">
        <title>Genomic Encyclopedia of Type Strains, Phase V (KMG-V): Genome sequencing to study the core and pangenomes of soil and plant-associated prokaryotes.</title>
        <authorList>
            <person name="Whitman W."/>
        </authorList>
    </citation>
    <scope>NUCLEOTIDE SEQUENCE</scope>
    <source>
        <strain evidence="1">0</strain>
    </source>
</reference>
<dbReference type="InterPro" id="IPR027417">
    <property type="entry name" value="P-loop_NTPase"/>
</dbReference>
<gene>
    <name evidence="1" type="ORF">GGP71_002576</name>
</gene>
<dbReference type="Gene3D" id="3.40.50.300">
    <property type="entry name" value="P-loop containing nucleotide triphosphate hydrolases"/>
    <property type="match status" value="1"/>
</dbReference>
<proteinExistence type="predicted"/>
<comment type="caution">
    <text evidence="1">The sequence shown here is derived from an EMBL/GenBank/DDBJ whole genome shotgun (WGS) entry which is preliminary data.</text>
</comment>
<dbReference type="Pfam" id="PF17784">
    <property type="entry name" value="Sulfotransfer_4"/>
    <property type="match status" value="2"/>
</dbReference>
<dbReference type="AlphaFoldDB" id="A0A9X2PXD4"/>
<dbReference type="PANTHER" id="PTHR36978">
    <property type="entry name" value="P-LOOP CONTAINING NUCLEOTIDE TRIPHOSPHATE HYDROLASE"/>
    <property type="match status" value="1"/>
</dbReference>
<evidence type="ECO:0000313" key="1">
    <source>
        <dbReference type="EMBL" id="MCS3678637.1"/>
    </source>
</evidence>
<evidence type="ECO:0000313" key="2">
    <source>
        <dbReference type="Proteomes" id="UP001155027"/>
    </source>
</evidence>
<dbReference type="EMBL" id="JANUAU010000008">
    <property type="protein sequence ID" value="MCS3678637.1"/>
    <property type="molecule type" value="Genomic_DNA"/>
</dbReference>
<accession>A0A9X2PXD4</accession>